<sequence>IDAIKDYLEDRDFNFDDVFVNNVPDAARTACLKVWLEEVAMRNTDNMSVDQMMDEALILNRDFQLAAPVLGKSTLYDGRTGEKFDQPITVGYIYMLKLIHLVEDKIHARATGPYSLITQQPLGGKAQMGGQRFGEMEVWALEAYSAAHNLREMLTIKSDDEIGRVKTYEAIVKGEDVAQPGIPQSFHVLMKELQSLGLSIELENDEIEELSLDKTQDIFGGAADISDPLALLEGSPLSEVVGLENDEETAPSSTDAKQEPSQESEEIEDDQPVTGGDS</sequence>
<evidence type="ECO:0000256" key="2">
    <source>
        <dbReference type="ARBA" id="ARBA00022478"/>
    </source>
</evidence>
<dbReference type="Pfam" id="PF00562">
    <property type="entry name" value="RNA_pol_Rpb2_6"/>
    <property type="match status" value="1"/>
</dbReference>
<evidence type="ECO:0000259" key="7">
    <source>
        <dbReference type="Pfam" id="PF00562"/>
    </source>
</evidence>
<reference evidence="9" key="1">
    <citation type="submission" date="2018-05" db="EMBL/GenBank/DDBJ databases">
        <authorList>
            <person name="Lanie J.A."/>
            <person name="Ng W.-L."/>
            <person name="Kazmierczak K.M."/>
            <person name="Andrzejewski T.M."/>
            <person name="Davidsen T.M."/>
            <person name="Wayne K.J."/>
            <person name="Tettelin H."/>
            <person name="Glass J.I."/>
            <person name="Rusch D."/>
            <person name="Podicherti R."/>
            <person name="Tsui H.-C.T."/>
            <person name="Winkler M.E."/>
        </authorList>
    </citation>
    <scope>NUCLEOTIDE SEQUENCE</scope>
</reference>
<gene>
    <name evidence="9" type="ORF">METZ01_LOCUS303693</name>
</gene>
<dbReference type="InterPro" id="IPR007641">
    <property type="entry name" value="RNA_pol_Rpb2_7"/>
</dbReference>
<dbReference type="EC" id="2.7.7.6" evidence="1"/>
<dbReference type="GO" id="GO:0006351">
    <property type="term" value="P:DNA-templated transcription"/>
    <property type="evidence" value="ECO:0007669"/>
    <property type="project" value="InterPro"/>
</dbReference>
<dbReference type="EMBL" id="UINC01095061">
    <property type="protein sequence ID" value="SVC50839.1"/>
    <property type="molecule type" value="Genomic_DNA"/>
</dbReference>
<keyword evidence="5" id="KW-0804">Transcription</keyword>
<feature type="non-terminal residue" evidence="9">
    <location>
        <position position="1"/>
    </location>
</feature>
<feature type="domain" description="RNA polymerase Rpb2" evidence="8">
    <location>
        <begin position="129"/>
        <end position="203"/>
    </location>
</feature>
<evidence type="ECO:0000256" key="3">
    <source>
        <dbReference type="ARBA" id="ARBA00022679"/>
    </source>
</evidence>
<feature type="region of interest" description="Disordered" evidence="6">
    <location>
        <begin position="236"/>
        <end position="278"/>
    </location>
</feature>
<dbReference type="InterPro" id="IPR015712">
    <property type="entry name" value="DNA-dir_RNA_pol_su2"/>
</dbReference>
<dbReference type="SUPFAM" id="SSF64484">
    <property type="entry name" value="beta and beta-prime subunits of DNA dependent RNA-polymerase"/>
    <property type="match status" value="1"/>
</dbReference>
<accession>A0A382MPU9</accession>
<dbReference type="PANTHER" id="PTHR20856">
    <property type="entry name" value="DNA-DIRECTED RNA POLYMERASE I SUBUNIT 2"/>
    <property type="match status" value="1"/>
</dbReference>
<evidence type="ECO:0000259" key="8">
    <source>
        <dbReference type="Pfam" id="PF04560"/>
    </source>
</evidence>
<name>A0A382MPU9_9ZZZZ</name>
<dbReference type="Gene3D" id="3.90.1800.10">
    <property type="entry name" value="RNA polymerase alpha subunit dimerisation domain"/>
    <property type="match status" value="1"/>
</dbReference>
<organism evidence="9">
    <name type="scientific">marine metagenome</name>
    <dbReference type="NCBI Taxonomy" id="408172"/>
    <lineage>
        <taxon>unclassified sequences</taxon>
        <taxon>metagenomes</taxon>
        <taxon>ecological metagenomes</taxon>
    </lineage>
</organism>
<keyword evidence="3" id="KW-0808">Transferase</keyword>
<proteinExistence type="predicted"/>
<protein>
    <recommendedName>
        <fullName evidence="1">DNA-directed RNA polymerase</fullName>
        <ecNumber evidence="1">2.7.7.6</ecNumber>
    </recommendedName>
</protein>
<dbReference type="Pfam" id="PF04560">
    <property type="entry name" value="RNA_pol_Rpb2_7"/>
    <property type="match status" value="1"/>
</dbReference>
<dbReference type="GO" id="GO:0000428">
    <property type="term" value="C:DNA-directed RNA polymerase complex"/>
    <property type="evidence" value="ECO:0007669"/>
    <property type="project" value="UniProtKB-KW"/>
</dbReference>
<evidence type="ECO:0000256" key="6">
    <source>
        <dbReference type="SAM" id="MobiDB-lite"/>
    </source>
</evidence>
<feature type="compositionally biased region" description="Acidic residues" evidence="6">
    <location>
        <begin position="262"/>
        <end position="271"/>
    </location>
</feature>
<feature type="domain" description="DNA-directed RNA polymerase subunit 2 hybrid-binding" evidence="7">
    <location>
        <begin position="70"/>
        <end position="127"/>
    </location>
</feature>
<dbReference type="GO" id="GO:0003677">
    <property type="term" value="F:DNA binding"/>
    <property type="evidence" value="ECO:0007669"/>
    <property type="project" value="InterPro"/>
</dbReference>
<dbReference type="InterPro" id="IPR037033">
    <property type="entry name" value="DNA-dir_RNAP_su2_hyb_sf"/>
</dbReference>
<feature type="compositionally biased region" description="Polar residues" evidence="6">
    <location>
        <begin position="250"/>
        <end position="261"/>
    </location>
</feature>
<dbReference type="InterPro" id="IPR007120">
    <property type="entry name" value="DNA-dir_RNAP_su2_dom"/>
</dbReference>
<evidence type="ECO:0000256" key="4">
    <source>
        <dbReference type="ARBA" id="ARBA00022695"/>
    </source>
</evidence>
<keyword evidence="4" id="KW-0548">Nucleotidyltransferase</keyword>
<evidence type="ECO:0000256" key="1">
    <source>
        <dbReference type="ARBA" id="ARBA00012418"/>
    </source>
</evidence>
<evidence type="ECO:0000256" key="5">
    <source>
        <dbReference type="ARBA" id="ARBA00023163"/>
    </source>
</evidence>
<dbReference type="AlphaFoldDB" id="A0A382MPU9"/>
<evidence type="ECO:0000313" key="9">
    <source>
        <dbReference type="EMBL" id="SVC50839.1"/>
    </source>
</evidence>
<dbReference type="GO" id="GO:0032549">
    <property type="term" value="F:ribonucleoside binding"/>
    <property type="evidence" value="ECO:0007669"/>
    <property type="project" value="InterPro"/>
</dbReference>
<dbReference type="GO" id="GO:0003899">
    <property type="term" value="F:DNA-directed RNA polymerase activity"/>
    <property type="evidence" value="ECO:0007669"/>
    <property type="project" value="UniProtKB-EC"/>
</dbReference>
<dbReference type="Gene3D" id="2.40.270.10">
    <property type="entry name" value="DNA-directed RNA polymerase, subunit 2, domain 6"/>
    <property type="match status" value="1"/>
</dbReference>
<keyword evidence="2" id="KW-0240">DNA-directed RNA polymerase</keyword>